<keyword evidence="1" id="KW-0812">Transmembrane</keyword>
<geneLocation type="plasmid" evidence="3 4">
    <name>pAACI01</name>
</geneLocation>
<dbReference type="Pfam" id="PF09851">
    <property type="entry name" value="SHOCT"/>
    <property type="match status" value="1"/>
</dbReference>
<gene>
    <name evidence="3" type="ordered locus">Aaci_2969</name>
</gene>
<evidence type="ECO:0000313" key="3">
    <source>
        <dbReference type="EMBL" id="ACV59972.1"/>
    </source>
</evidence>
<organism evidence="3 4">
    <name type="scientific">Alicyclobacillus acidocaldarius subsp. acidocaldarius (strain ATCC 27009 / DSM 446 / BCRC 14685 / JCM 5260 / KCTC 1825 / NBRC 15652 / NCIMB 11725 / NRRL B-14509 / 104-IA)</name>
    <name type="common">Bacillus acidocaldarius</name>
    <dbReference type="NCBI Taxonomy" id="521098"/>
    <lineage>
        <taxon>Bacteria</taxon>
        <taxon>Bacillati</taxon>
        <taxon>Bacillota</taxon>
        <taxon>Bacilli</taxon>
        <taxon>Bacillales</taxon>
        <taxon>Alicyclobacillaceae</taxon>
        <taxon>Alicyclobacillus</taxon>
    </lineage>
</organism>
<proteinExistence type="predicted"/>
<dbReference type="KEGG" id="aac:Aaci_2969"/>
<evidence type="ECO:0000313" key="4">
    <source>
        <dbReference type="Proteomes" id="UP000001917"/>
    </source>
</evidence>
<keyword evidence="4" id="KW-1185">Reference proteome</keyword>
<sequence length="89" mass="10418">MSVFGVSRMMGGYGFGMMGLYWFLSVLMLLAAIVLVIWAILRMKPFGSLAQHEPYDRAVETLRERYARGEISREEYLERLEDLQDHRRS</sequence>
<reference evidence="4" key="1">
    <citation type="submission" date="2009-09" db="EMBL/GenBank/DDBJ databases">
        <title>The complete plasmid1 of Alicyclobacillus acidocaldarius subsp. acidocaldarius DSM 446.</title>
        <authorList>
            <consortium name="US DOE Joint Genome Institute (JGI-PGF)"/>
            <person name="Lucas S."/>
            <person name="Copeland A."/>
            <person name="Lapidus A."/>
            <person name="Glavina del Rio T."/>
            <person name="Dalin E."/>
            <person name="Tice H."/>
            <person name="Bruce D."/>
            <person name="Goodwin L."/>
            <person name="Pitluck S."/>
            <person name="Kyrpides N."/>
            <person name="Mavromatis K."/>
            <person name="Ivanova N."/>
            <person name="Ovchinnikova G."/>
            <person name="Chertkov O."/>
            <person name="Sims D."/>
            <person name="Brettin T."/>
            <person name="Detter J.C."/>
            <person name="Han C."/>
            <person name="Larimer F."/>
            <person name="Land M."/>
            <person name="Hauser L."/>
            <person name="Markowitz V."/>
            <person name="Cheng J.-F."/>
            <person name="Hugenholtz P."/>
            <person name="Woyke T."/>
            <person name="Wu D."/>
            <person name="Pukall R."/>
            <person name="Klenk H.-P."/>
            <person name="Eisen J.A."/>
        </authorList>
    </citation>
    <scope>NUCLEOTIDE SEQUENCE [LARGE SCALE GENOMIC DNA]</scope>
    <source>
        <strain evidence="4">ATCC 27009 / DSM 446 / BCRC 14685 / JCM 5260 / KCTC 1825 / NBRC 15652 / NCIMB 11725 / NRRL B-14509 / 104-IA</strain>
        <plasmid evidence="4">pAACI01</plasmid>
    </source>
</reference>
<keyword evidence="1" id="KW-1133">Transmembrane helix</keyword>
<keyword evidence="1" id="KW-0472">Membrane</keyword>
<accession>C8WY78</accession>
<reference evidence="3 4" key="2">
    <citation type="journal article" date="2010" name="Stand. Genomic Sci.">
        <title>Complete genome sequence of Alicyclobacillus acidocaldarius type strain (104-IA).</title>
        <authorList>
            <person name="Mavromatis K."/>
            <person name="Sikorski J."/>
            <person name="Lapidus A."/>
            <person name="Glavina Del Rio T."/>
            <person name="Copeland A."/>
            <person name="Tice H."/>
            <person name="Cheng J.F."/>
            <person name="Lucas S."/>
            <person name="Chen F."/>
            <person name="Nolan M."/>
            <person name="Bruce D."/>
            <person name="Goodwin L."/>
            <person name="Pitluck S."/>
            <person name="Ivanova N."/>
            <person name="Ovchinnikova G."/>
            <person name="Pati A."/>
            <person name="Chen A."/>
            <person name="Palaniappan K."/>
            <person name="Land M."/>
            <person name="Hauser L."/>
            <person name="Chang Y.J."/>
            <person name="Jeffries C.D."/>
            <person name="Chain P."/>
            <person name="Meincke L."/>
            <person name="Sims D."/>
            <person name="Chertkov O."/>
            <person name="Han C."/>
            <person name="Brettin T."/>
            <person name="Detter J.C."/>
            <person name="Wahrenburg C."/>
            <person name="Rohde M."/>
            <person name="Pukall R."/>
            <person name="Goker M."/>
            <person name="Bristow J."/>
            <person name="Eisen J.A."/>
            <person name="Markowitz V."/>
            <person name="Hugenholtz P."/>
            <person name="Klenk H.P."/>
            <person name="Kyrpides N.C."/>
        </authorList>
    </citation>
    <scope>NUCLEOTIDE SEQUENCE [LARGE SCALE GENOMIC DNA]</scope>
    <source>
        <strain evidence="4">ATCC 27009 / DSM 446 / BCRC 14685 / JCM 5260 / KCTC 1825 / NBRC 15652 / NCIMB 11725 / NRRL B-14509 / 104-IA</strain>
        <plasmid evidence="3 4">pAACI01</plasmid>
    </source>
</reference>
<feature type="domain" description="SHOCT" evidence="2">
    <location>
        <begin position="58"/>
        <end position="83"/>
    </location>
</feature>
<dbReference type="HOGENOM" id="CLU_159099_2_1_9"/>
<dbReference type="Proteomes" id="UP000001917">
    <property type="component" value="Plasmid pAACI01"/>
</dbReference>
<evidence type="ECO:0000259" key="2">
    <source>
        <dbReference type="Pfam" id="PF09851"/>
    </source>
</evidence>
<keyword evidence="3" id="KW-0614">Plasmid</keyword>
<dbReference type="RefSeq" id="WP_012812171.1">
    <property type="nucleotide sequence ID" value="NC_013206.1"/>
</dbReference>
<protein>
    <recommendedName>
        <fullName evidence="2">SHOCT domain-containing protein</fullName>
    </recommendedName>
</protein>
<evidence type="ECO:0000256" key="1">
    <source>
        <dbReference type="SAM" id="Phobius"/>
    </source>
</evidence>
<dbReference type="InterPro" id="IPR018649">
    <property type="entry name" value="SHOCT"/>
</dbReference>
<dbReference type="AlphaFoldDB" id="C8WY78"/>
<name>C8WY78_ALIAD</name>
<feature type="transmembrane region" description="Helical" evidence="1">
    <location>
        <begin position="20"/>
        <end position="41"/>
    </location>
</feature>
<dbReference type="EMBL" id="CP001728">
    <property type="protein sequence ID" value="ACV59972.1"/>
    <property type="molecule type" value="Genomic_DNA"/>
</dbReference>